<comment type="caution">
    <text evidence="1">The sequence shown here is derived from an EMBL/GenBank/DDBJ whole genome shotgun (WGS) entry which is preliminary data.</text>
</comment>
<dbReference type="SUPFAM" id="SSF56672">
    <property type="entry name" value="DNA/RNA polymerases"/>
    <property type="match status" value="1"/>
</dbReference>
<evidence type="ECO:0008006" key="3">
    <source>
        <dbReference type="Google" id="ProtNLM"/>
    </source>
</evidence>
<keyword evidence="2" id="KW-1185">Reference proteome</keyword>
<dbReference type="EMBL" id="JBEUOH010000017">
    <property type="protein sequence ID" value="KAL0871205.1"/>
    <property type="molecule type" value="Genomic_DNA"/>
</dbReference>
<protein>
    <recommendedName>
        <fullName evidence="3">Reverse transcriptase domain-containing protein</fullName>
    </recommendedName>
</protein>
<reference evidence="1 2" key="1">
    <citation type="submission" date="2024-06" db="EMBL/GenBank/DDBJ databases">
        <title>A chromosome-level genome assembly of beet webworm, Loxostege sticticalis.</title>
        <authorList>
            <person name="Zhang Y."/>
        </authorList>
    </citation>
    <scope>NUCLEOTIDE SEQUENCE [LARGE SCALE GENOMIC DNA]</scope>
    <source>
        <strain evidence="1">AQ026</strain>
        <tissue evidence="1">Whole body</tissue>
    </source>
</reference>
<dbReference type="Pfam" id="PF05380">
    <property type="entry name" value="Peptidase_A17"/>
    <property type="match status" value="1"/>
</dbReference>
<dbReference type="Proteomes" id="UP001549920">
    <property type="component" value="Unassembled WGS sequence"/>
</dbReference>
<dbReference type="InterPro" id="IPR008042">
    <property type="entry name" value="Retrotrans_Pao"/>
</dbReference>
<dbReference type="PANTHER" id="PTHR47331">
    <property type="entry name" value="PHD-TYPE DOMAIN-CONTAINING PROTEIN"/>
    <property type="match status" value="1"/>
</dbReference>
<accession>A0ABR3HLC0</accession>
<evidence type="ECO:0000313" key="2">
    <source>
        <dbReference type="Proteomes" id="UP001549920"/>
    </source>
</evidence>
<gene>
    <name evidence="1" type="ORF">ABMA27_004977</name>
</gene>
<dbReference type="InterPro" id="IPR043502">
    <property type="entry name" value="DNA/RNA_pol_sf"/>
</dbReference>
<proteinExistence type="predicted"/>
<organism evidence="1 2">
    <name type="scientific">Loxostege sticticalis</name>
    <name type="common">Beet webworm moth</name>
    <dbReference type="NCBI Taxonomy" id="481309"/>
    <lineage>
        <taxon>Eukaryota</taxon>
        <taxon>Metazoa</taxon>
        <taxon>Ecdysozoa</taxon>
        <taxon>Arthropoda</taxon>
        <taxon>Hexapoda</taxon>
        <taxon>Insecta</taxon>
        <taxon>Pterygota</taxon>
        <taxon>Neoptera</taxon>
        <taxon>Endopterygota</taxon>
        <taxon>Lepidoptera</taxon>
        <taxon>Glossata</taxon>
        <taxon>Ditrysia</taxon>
        <taxon>Pyraloidea</taxon>
        <taxon>Crambidae</taxon>
        <taxon>Pyraustinae</taxon>
        <taxon>Loxostege</taxon>
    </lineage>
</organism>
<evidence type="ECO:0000313" key="1">
    <source>
        <dbReference type="EMBL" id="KAL0871205.1"/>
    </source>
</evidence>
<sequence>MYRQIKVHEEDADFQRLVWRDNPDEEIKDYKLVTVTFGTASAPFLAVRTLQQVAADDGDMYPLAAEKVGTNFYMDDMMSCCENITEGIELYTQMKNLLKGAGFTLQKWASNSEELLNIIKEKENGKEGENSKEGINIKMDEVIKILGLTWERHNDKFQYKVDLPELAPPITKRKIIADISRLFDPLGWVTPCIIVAKVLIQKPWIAGISWDEEVPKEILEEWCTYRNDLKSLSEVKIPRWVGTKKDDVKRELHGFCDASKLAYAAVVYMRIVDTEGRIRVSLIAAKSKVAPIKQVSIPRLELCGAVELTRLMMDTAKVLKIERKDLHAWTATRRSCWLG</sequence>
<name>A0ABR3HLC0_LOXSC</name>
<dbReference type="PANTHER" id="PTHR47331:SF4">
    <property type="entry name" value="PEPTIDASE S1 DOMAIN-CONTAINING PROTEIN"/>
    <property type="match status" value="1"/>
</dbReference>